<accession>A0AAJ2YXQ0</accession>
<dbReference type="PRINTS" id="PR00080">
    <property type="entry name" value="SDRFAMILY"/>
</dbReference>
<dbReference type="AlphaFoldDB" id="A0AAJ2YXQ0"/>
<evidence type="ECO:0000313" key="4">
    <source>
        <dbReference type="Proteomes" id="UP000719917"/>
    </source>
</evidence>
<comment type="similarity">
    <text evidence="1">Belongs to the short-chain dehydrogenases/reductases (SDR) family.</text>
</comment>
<proteinExistence type="inferred from homology"/>
<dbReference type="Proteomes" id="UP000719917">
    <property type="component" value="Unassembled WGS sequence"/>
</dbReference>
<sequence length="248" mass="26218">MTKIAVVTGGSRGIGRATVLEFASKGVDVIFTYNSGLAEAEEVKESVEQLGARAIALQLNVAKQDTFADFAENIKDALTQLGTEKFDILVNNAGTSNHDKILDITPTTLDSLYEVHVKAVVFLTQVLTPLQNDGGVIINTSSGLTRLTFPGSGLYGMLKAAVETLTRYMAVEFADRKIRVNVVAPGPIATSFSGLDDNVEQQGVLADYAALGRIGQPEDVAKVTVALAIESGEFVTAQRVEVSGGIAL</sequence>
<keyword evidence="2" id="KW-0560">Oxidoreductase</keyword>
<evidence type="ECO:0000256" key="1">
    <source>
        <dbReference type="ARBA" id="ARBA00006484"/>
    </source>
</evidence>
<dbReference type="EMBL" id="JAAAMQ010000016">
    <property type="protein sequence ID" value="NBA12004.1"/>
    <property type="molecule type" value="Genomic_DNA"/>
</dbReference>
<dbReference type="GO" id="GO:0008206">
    <property type="term" value="P:bile acid metabolic process"/>
    <property type="evidence" value="ECO:0007669"/>
    <property type="project" value="UniProtKB-ARBA"/>
</dbReference>
<gene>
    <name evidence="3" type="ORF">GTU77_07220</name>
</gene>
<evidence type="ECO:0000256" key="2">
    <source>
        <dbReference type="ARBA" id="ARBA00023002"/>
    </source>
</evidence>
<dbReference type="Pfam" id="PF13561">
    <property type="entry name" value="adh_short_C2"/>
    <property type="match status" value="1"/>
</dbReference>
<comment type="caution">
    <text evidence="3">The sequence shown here is derived from an EMBL/GenBank/DDBJ whole genome shotgun (WGS) entry which is preliminary data.</text>
</comment>
<protein>
    <submittedName>
        <fullName evidence="3">SDR family oxidoreductase</fullName>
    </submittedName>
</protein>
<dbReference type="PRINTS" id="PR00081">
    <property type="entry name" value="GDHRDH"/>
</dbReference>
<organism evidence="3 4">
    <name type="scientific">Weissella confusa</name>
    <name type="common">Lactobacillus confusus</name>
    <dbReference type="NCBI Taxonomy" id="1583"/>
    <lineage>
        <taxon>Bacteria</taxon>
        <taxon>Bacillati</taxon>
        <taxon>Bacillota</taxon>
        <taxon>Bacilli</taxon>
        <taxon>Lactobacillales</taxon>
        <taxon>Lactobacillaceae</taxon>
        <taxon>Weissella</taxon>
    </lineage>
</organism>
<dbReference type="SUPFAM" id="SSF51735">
    <property type="entry name" value="NAD(P)-binding Rossmann-fold domains"/>
    <property type="match status" value="1"/>
</dbReference>
<dbReference type="FunFam" id="3.40.50.720:FF:000084">
    <property type="entry name" value="Short-chain dehydrogenase reductase"/>
    <property type="match status" value="1"/>
</dbReference>
<dbReference type="PANTHER" id="PTHR43639:SF1">
    <property type="entry name" value="SHORT-CHAIN DEHYDROGENASE_REDUCTASE FAMILY PROTEIN"/>
    <property type="match status" value="1"/>
</dbReference>
<evidence type="ECO:0000313" key="3">
    <source>
        <dbReference type="EMBL" id="NBA12004.1"/>
    </source>
</evidence>
<dbReference type="InterPro" id="IPR036291">
    <property type="entry name" value="NAD(P)-bd_dom_sf"/>
</dbReference>
<dbReference type="RefSeq" id="WP_135798256.1">
    <property type="nucleotide sequence ID" value="NZ_CP027565.1"/>
</dbReference>
<name>A0AAJ2YXQ0_WEICO</name>
<dbReference type="PANTHER" id="PTHR43639">
    <property type="entry name" value="OXIDOREDUCTASE, SHORT-CHAIN DEHYDROGENASE/REDUCTASE FAMILY (AFU_ORTHOLOGUE AFUA_5G02870)"/>
    <property type="match status" value="1"/>
</dbReference>
<dbReference type="GO" id="GO:0016491">
    <property type="term" value="F:oxidoreductase activity"/>
    <property type="evidence" value="ECO:0007669"/>
    <property type="project" value="UniProtKB-KW"/>
</dbReference>
<dbReference type="Gene3D" id="3.40.50.720">
    <property type="entry name" value="NAD(P)-binding Rossmann-like Domain"/>
    <property type="match status" value="1"/>
</dbReference>
<dbReference type="InterPro" id="IPR002347">
    <property type="entry name" value="SDR_fam"/>
</dbReference>
<reference evidence="3" key="1">
    <citation type="submission" date="2020-01" db="EMBL/GenBank/DDBJ databases">
        <title>First Reported Case and Whole Genome of Weissella confusa in an Equid.</title>
        <authorList>
            <person name="Little S.V."/>
            <person name="Lawhon S.D."/>
        </authorList>
    </citation>
    <scope>NUCLEOTIDE SEQUENCE</scope>
    <source>
        <strain evidence="3">718955</strain>
    </source>
</reference>